<dbReference type="EMBL" id="BMAW01077541">
    <property type="protein sequence ID" value="GFU06915.1"/>
    <property type="molecule type" value="Genomic_DNA"/>
</dbReference>
<gene>
    <name evidence="1" type="ORF">NPIL_304401</name>
</gene>
<dbReference type="Proteomes" id="UP000887013">
    <property type="component" value="Unassembled WGS sequence"/>
</dbReference>
<organism evidence="1 2">
    <name type="scientific">Nephila pilipes</name>
    <name type="common">Giant wood spider</name>
    <name type="synonym">Nephila maculata</name>
    <dbReference type="NCBI Taxonomy" id="299642"/>
    <lineage>
        <taxon>Eukaryota</taxon>
        <taxon>Metazoa</taxon>
        <taxon>Ecdysozoa</taxon>
        <taxon>Arthropoda</taxon>
        <taxon>Chelicerata</taxon>
        <taxon>Arachnida</taxon>
        <taxon>Araneae</taxon>
        <taxon>Araneomorphae</taxon>
        <taxon>Entelegynae</taxon>
        <taxon>Araneoidea</taxon>
        <taxon>Nephilidae</taxon>
        <taxon>Nephila</taxon>
    </lineage>
</organism>
<protein>
    <submittedName>
        <fullName evidence="1">Uncharacterized protein</fullName>
    </submittedName>
</protein>
<accession>A0A8X6Q5A1</accession>
<evidence type="ECO:0000313" key="1">
    <source>
        <dbReference type="EMBL" id="GFU06915.1"/>
    </source>
</evidence>
<comment type="caution">
    <text evidence="1">The sequence shown here is derived from an EMBL/GenBank/DDBJ whole genome shotgun (WGS) entry which is preliminary data.</text>
</comment>
<evidence type="ECO:0000313" key="2">
    <source>
        <dbReference type="Proteomes" id="UP000887013"/>
    </source>
</evidence>
<name>A0A8X6Q5A1_NEPPI</name>
<dbReference type="AlphaFoldDB" id="A0A8X6Q5A1"/>
<reference evidence="1" key="1">
    <citation type="submission" date="2020-08" db="EMBL/GenBank/DDBJ databases">
        <title>Multicomponent nature underlies the extraordinary mechanical properties of spider dragline silk.</title>
        <authorList>
            <person name="Kono N."/>
            <person name="Nakamura H."/>
            <person name="Mori M."/>
            <person name="Yoshida Y."/>
            <person name="Ohtoshi R."/>
            <person name="Malay A.D."/>
            <person name="Moran D.A.P."/>
            <person name="Tomita M."/>
            <person name="Numata K."/>
            <person name="Arakawa K."/>
        </authorList>
    </citation>
    <scope>NUCLEOTIDE SEQUENCE</scope>
</reference>
<keyword evidence="2" id="KW-1185">Reference proteome</keyword>
<proteinExistence type="predicted"/>
<sequence>MLVIGDESFHQPLTDHMFHRIGPVGKTGCERGSRHQRCSRVMNGIDRELKERAHALSRQPTITLVTIQYRHGPISSFPGFRVTMVRRFQGDRVGKTFRPGLGTPLVQSFGHDAIFELEAIVAATKDRHPLVVEKNLGTGFFPR</sequence>